<organism evidence="2 3">
    <name type="scientific">Limosa lapponica baueri</name>
    <dbReference type="NCBI Taxonomy" id="1758121"/>
    <lineage>
        <taxon>Eukaryota</taxon>
        <taxon>Metazoa</taxon>
        <taxon>Chordata</taxon>
        <taxon>Craniata</taxon>
        <taxon>Vertebrata</taxon>
        <taxon>Euteleostomi</taxon>
        <taxon>Archelosauria</taxon>
        <taxon>Archosauria</taxon>
        <taxon>Dinosauria</taxon>
        <taxon>Saurischia</taxon>
        <taxon>Theropoda</taxon>
        <taxon>Coelurosauria</taxon>
        <taxon>Aves</taxon>
        <taxon>Neognathae</taxon>
        <taxon>Neoaves</taxon>
        <taxon>Charadriiformes</taxon>
        <taxon>Scolopacidae</taxon>
        <taxon>Limosa</taxon>
    </lineage>
</organism>
<dbReference type="OrthoDB" id="10063195at2759"/>
<dbReference type="EMBL" id="KZ505773">
    <property type="protein sequence ID" value="PKU45212.1"/>
    <property type="molecule type" value="Genomic_DNA"/>
</dbReference>
<keyword evidence="3" id="KW-1185">Reference proteome</keyword>
<name>A0A2I0UGP0_LIMLA</name>
<sequence>MHIKDYEEESPIRALHDLHCEIKTLKNKSDEEKADDVSHLPASTEKPPVPKDPLRTPQLSDFGLSQYAFSRPWSAAKGQHATNAHQEDSKNGTLLKTQSPCILPKTSKCMPKTDRYECATPKLEHFGISEHTMRMNEDFTMSLMRKAAQTSKKIMQRDPSSCICNLPLFEMDVISKHGEAKKVIRSGRHVFTKGKSCLTNLIAFCDGMTGWVDEERAVDIARLDFSKAFDTVSHSILIDKFRKCGLDEWTERWIENWLNGRAQRVVISAAQSSWRPVASGAPQCQYWVQSCSTRTSVGSCTLGGITPCTSTGRLGADLLESSSVEKDLADLVDKLTMSQQRAFVAKKANGILECIKKSVASRSREIILSFYSALVRPHLEYCPVHLSSSRLPSSRKTRNYWKESSRGLQR</sequence>
<dbReference type="AlphaFoldDB" id="A0A2I0UGP0"/>
<protein>
    <submittedName>
        <fullName evidence="2">Uncharacterized protein</fullName>
    </submittedName>
</protein>
<proteinExistence type="predicted"/>
<feature type="region of interest" description="Disordered" evidence="1">
    <location>
        <begin position="26"/>
        <end position="56"/>
    </location>
</feature>
<evidence type="ECO:0000313" key="3">
    <source>
        <dbReference type="Proteomes" id="UP000233556"/>
    </source>
</evidence>
<gene>
    <name evidence="2" type="ORF">llap_4473</name>
</gene>
<accession>A0A2I0UGP0</accession>
<reference evidence="3" key="2">
    <citation type="submission" date="2017-12" db="EMBL/GenBank/DDBJ databases">
        <title>Genome sequence of the Bar-tailed Godwit (Limosa lapponica baueri).</title>
        <authorList>
            <person name="Lima N.C.B."/>
            <person name="Parody-Merino A.M."/>
            <person name="Battley P.F."/>
            <person name="Fidler A.E."/>
            <person name="Prosdocimi F."/>
        </authorList>
    </citation>
    <scope>NUCLEOTIDE SEQUENCE [LARGE SCALE GENOMIC DNA]</scope>
</reference>
<dbReference type="PANTHER" id="PTHR33332">
    <property type="entry name" value="REVERSE TRANSCRIPTASE DOMAIN-CONTAINING PROTEIN"/>
    <property type="match status" value="1"/>
</dbReference>
<feature type="compositionally biased region" description="Basic and acidic residues" evidence="1">
    <location>
        <begin position="26"/>
        <end position="38"/>
    </location>
</feature>
<dbReference type="Proteomes" id="UP000233556">
    <property type="component" value="Unassembled WGS sequence"/>
</dbReference>
<evidence type="ECO:0000256" key="1">
    <source>
        <dbReference type="SAM" id="MobiDB-lite"/>
    </source>
</evidence>
<evidence type="ECO:0000313" key="2">
    <source>
        <dbReference type="EMBL" id="PKU45212.1"/>
    </source>
</evidence>
<reference evidence="3" key="1">
    <citation type="submission" date="2017-11" db="EMBL/GenBank/DDBJ databases">
        <authorList>
            <person name="Lima N.C."/>
            <person name="Parody-Merino A.M."/>
            <person name="Battley P.F."/>
            <person name="Fidler A.E."/>
            <person name="Prosdocimi F."/>
        </authorList>
    </citation>
    <scope>NUCLEOTIDE SEQUENCE [LARGE SCALE GENOMIC DNA]</scope>
</reference>